<dbReference type="Gramene" id="OPUNC02G06590.3">
    <property type="protein sequence ID" value="OPUNC02G06590.3"/>
    <property type="gene ID" value="OPUNC02G06590"/>
</dbReference>
<reference evidence="1" key="1">
    <citation type="submission" date="2015-04" db="UniProtKB">
        <authorList>
            <consortium name="EnsemblPlants"/>
        </authorList>
    </citation>
    <scope>IDENTIFICATION</scope>
</reference>
<dbReference type="EnsemblPlants" id="OPUNC02G06590.1">
    <property type="protein sequence ID" value="OPUNC02G06590.1"/>
    <property type="gene ID" value="OPUNC02G06590"/>
</dbReference>
<proteinExistence type="predicted"/>
<evidence type="ECO:0000313" key="1">
    <source>
        <dbReference type="EnsemblPlants" id="OPUNC02G06590.3"/>
    </source>
</evidence>
<dbReference type="AlphaFoldDB" id="A0A0E0JWV5"/>
<accession>A0A0E0JWV5</accession>
<protein>
    <submittedName>
        <fullName evidence="1">Uncharacterized protein</fullName>
    </submittedName>
</protein>
<evidence type="ECO:0000313" key="2">
    <source>
        <dbReference type="Proteomes" id="UP000026962"/>
    </source>
</evidence>
<sequence>MEGCLWSVYLALMARKPSPKQQTYCVPLAATLITKVRLHLQKLDMTHALKAVLVGRNLIFSLCMVLVHGSTGFNEIWYHCERFISVLTGHFWN</sequence>
<dbReference type="Proteomes" id="UP000026962">
    <property type="component" value="Chromosome 2"/>
</dbReference>
<dbReference type="HOGENOM" id="CLU_2403442_0_0_1"/>
<name>A0A0E0JWV5_ORYPU</name>
<organism evidence="1">
    <name type="scientific">Oryza punctata</name>
    <name type="common">Red rice</name>
    <dbReference type="NCBI Taxonomy" id="4537"/>
    <lineage>
        <taxon>Eukaryota</taxon>
        <taxon>Viridiplantae</taxon>
        <taxon>Streptophyta</taxon>
        <taxon>Embryophyta</taxon>
        <taxon>Tracheophyta</taxon>
        <taxon>Spermatophyta</taxon>
        <taxon>Magnoliopsida</taxon>
        <taxon>Liliopsida</taxon>
        <taxon>Poales</taxon>
        <taxon>Poaceae</taxon>
        <taxon>BOP clade</taxon>
        <taxon>Oryzoideae</taxon>
        <taxon>Oryzeae</taxon>
        <taxon>Oryzinae</taxon>
        <taxon>Oryza</taxon>
    </lineage>
</organism>
<keyword evidence="2" id="KW-1185">Reference proteome</keyword>
<reference evidence="1" key="2">
    <citation type="submission" date="2018-05" db="EMBL/GenBank/DDBJ databases">
        <title>OpunRS2 (Oryza punctata Reference Sequence Version 2).</title>
        <authorList>
            <person name="Zhang J."/>
            <person name="Kudrna D."/>
            <person name="Lee S."/>
            <person name="Talag J."/>
            <person name="Welchert J."/>
            <person name="Wing R.A."/>
        </authorList>
    </citation>
    <scope>NUCLEOTIDE SEQUENCE [LARGE SCALE GENOMIC DNA]</scope>
</reference>
<dbReference type="Gramene" id="OPUNC02G06590.1">
    <property type="protein sequence ID" value="OPUNC02G06590.1"/>
    <property type="gene ID" value="OPUNC02G06590"/>
</dbReference>
<dbReference type="EnsemblPlants" id="OPUNC02G06590.3">
    <property type="protein sequence ID" value="OPUNC02G06590.3"/>
    <property type="gene ID" value="OPUNC02G06590"/>
</dbReference>